<dbReference type="Pfam" id="PF11306">
    <property type="entry name" value="DUF3108"/>
    <property type="match status" value="1"/>
</dbReference>
<dbReference type="RefSeq" id="WP_284187367.1">
    <property type="nucleotide sequence ID" value="NZ_BSPX01000016.1"/>
</dbReference>
<protein>
    <recommendedName>
        <fullName evidence="5">DUF3108 domain-containing protein</fullName>
    </recommendedName>
</protein>
<reference evidence="4" key="1">
    <citation type="journal article" date="2019" name="Int. J. Syst. Evol. Microbiol.">
        <title>The Global Catalogue of Microorganisms (GCM) 10K type strain sequencing project: providing services to taxonomists for standard genome sequencing and annotation.</title>
        <authorList>
            <consortium name="The Broad Institute Genomics Platform"/>
            <consortium name="The Broad Institute Genome Sequencing Center for Infectious Disease"/>
            <person name="Wu L."/>
            <person name="Ma J."/>
        </authorList>
    </citation>
    <scope>NUCLEOTIDE SEQUENCE [LARGE SCALE GENOMIC DNA]</scope>
    <source>
        <strain evidence="4">NBRC 102407</strain>
    </source>
</reference>
<keyword evidence="2" id="KW-1133">Transmembrane helix</keyword>
<keyword evidence="4" id="KW-1185">Reference proteome</keyword>
<evidence type="ECO:0000256" key="2">
    <source>
        <dbReference type="SAM" id="Phobius"/>
    </source>
</evidence>
<keyword evidence="2" id="KW-0812">Transmembrane</keyword>
<evidence type="ECO:0000313" key="3">
    <source>
        <dbReference type="EMBL" id="GLT21992.1"/>
    </source>
</evidence>
<organism evidence="3 4">
    <name type="scientific">Zoogloea oryzae</name>
    <dbReference type="NCBI Taxonomy" id="310767"/>
    <lineage>
        <taxon>Bacteria</taxon>
        <taxon>Pseudomonadati</taxon>
        <taxon>Pseudomonadota</taxon>
        <taxon>Betaproteobacteria</taxon>
        <taxon>Rhodocyclales</taxon>
        <taxon>Zoogloeaceae</taxon>
        <taxon>Zoogloea</taxon>
    </lineage>
</organism>
<dbReference type="EMBL" id="BSPX01000016">
    <property type="protein sequence ID" value="GLT21992.1"/>
    <property type="molecule type" value="Genomic_DNA"/>
</dbReference>
<feature type="transmembrane region" description="Helical" evidence="2">
    <location>
        <begin position="9"/>
        <end position="29"/>
    </location>
</feature>
<evidence type="ECO:0000256" key="1">
    <source>
        <dbReference type="SAM" id="MobiDB-lite"/>
    </source>
</evidence>
<gene>
    <name evidence="3" type="ORF">GCM10007933_14470</name>
</gene>
<proteinExistence type="predicted"/>
<dbReference type="Proteomes" id="UP001157167">
    <property type="component" value="Unassembled WGS sequence"/>
</dbReference>
<feature type="region of interest" description="Disordered" evidence="1">
    <location>
        <begin position="44"/>
        <end position="150"/>
    </location>
</feature>
<accession>A0ABQ6F9S7</accession>
<comment type="caution">
    <text evidence="3">The sequence shown here is derived from an EMBL/GenBank/DDBJ whole genome shotgun (WGS) entry which is preliminary data.</text>
</comment>
<evidence type="ECO:0000313" key="4">
    <source>
        <dbReference type="Proteomes" id="UP001157167"/>
    </source>
</evidence>
<evidence type="ECO:0008006" key="5">
    <source>
        <dbReference type="Google" id="ProtNLM"/>
    </source>
</evidence>
<name>A0ABQ6F9S7_9RHOO</name>
<dbReference type="InterPro" id="IPR021457">
    <property type="entry name" value="DUF3108"/>
</dbReference>
<sequence>MGDTRNRSLWIAVGVSAVVHLAVLLIPGWRLPSEEANVLPPLDARLAPLPKPSIRPVDDEKRVVLGDAPAPRPKPKPRKPARPAEPTAATGPVASIAPDPTSGSGTESTEDAVAGTDTQPADNTPPAPAPETETGKGGQGKTGKPAGPSIAELWASSGKVQYNVIRGERNFIIGRTTHAWTHDDEHYSMETVIETSGLVGLVKPFRMVQRSEGRIGPKGLLPEKFTVERDGQMKERADFDWSSAKVVLVAGDRQREFSIAEGDQDVLSLMHHLSFQPDGPLRAELLVVTGKSAVRSVIENLGIEELDIPAGKVSAYHLGSTGHRGELKIDIWLARDYANLPVRLKITDKNGDVLDQVATGVDLGARAAAKE</sequence>
<keyword evidence="2" id="KW-0472">Membrane</keyword>